<dbReference type="PROSITE" id="PS00829">
    <property type="entry name" value="GREAB_1"/>
    <property type="match status" value="1"/>
</dbReference>
<evidence type="ECO:0000256" key="5">
    <source>
        <dbReference type="ARBA" id="ARBA00023163"/>
    </source>
</evidence>
<dbReference type="Gene3D" id="1.10.287.180">
    <property type="entry name" value="Transcription elongation factor, GreA/GreB, N-terminal domain"/>
    <property type="match status" value="1"/>
</dbReference>
<dbReference type="NCBIfam" id="NF001264">
    <property type="entry name" value="PRK00226.1-5"/>
    <property type="match status" value="1"/>
</dbReference>
<evidence type="ECO:0000259" key="11">
    <source>
        <dbReference type="Pfam" id="PF03449"/>
    </source>
</evidence>
<evidence type="ECO:0000256" key="4">
    <source>
        <dbReference type="ARBA" id="ARBA00023125"/>
    </source>
</evidence>
<dbReference type="NCBIfam" id="NF001261">
    <property type="entry name" value="PRK00226.1-2"/>
    <property type="match status" value="1"/>
</dbReference>
<dbReference type="Pfam" id="PF01272">
    <property type="entry name" value="GreA_GreB"/>
    <property type="match status" value="1"/>
</dbReference>
<protein>
    <recommendedName>
        <fullName evidence="2 8">Transcription elongation factor GreA</fullName>
    </recommendedName>
    <alternativeName>
        <fullName evidence="7 8">Transcript cleavage factor GreA</fullName>
    </alternativeName>
</protein>
<dbReference type="InterPro" id="IPR036805">
    <property type="entry name" value="Tscrpt_elong_fac_GreA/B_N_sf"/>
</dbReference>
<dbReference type="InterPro" id="IPR022691">
    <property type="entry name" value="Tscrpt_elong_fac_GreA/B_N"/>
</dbReference>
<dbReference type="InterPro" id="IPR023459">
    <property type="entry name" value="Tscrpt_elong_fac_GreA/B_fam"/>
</dbReference>
<dbReference type="EMBL" id="AP028978">
    <property type="protein sequence ID" value="BET98402.1"/>
    <property type="molecule type" value="Genomic_DNA"/>
</dbReference>
<keyword evidence="12" id="KW-0648">Protein biosynthesis</keyword>
<name>A0ABN7C7M3_9GAMM</name>
<evidence type="ECO:0000256" key="9">
    <source>
        <dbReference type="RuleBase" id="RU000556"/>
    </source>
</evidence>
<evidence type="ECO:0000256" key="2">
    <source>
        <dbReference type="ARBA" id="ARBA00013729"/>
    </source>
</evidence>
<keyword evidence="5 8" id="KW-0804">Transcription</keyword>
<dbReference type="Pfam" id="PF03449">
    <property type="entry name" value="GreA_GreB_N"/>
    <property type="match status" value="1"/>
</dbReference>
<dbReference type="Gene3D" id="3.10.50.30">
    <property type="entry name" value="Transcription elongation factor, GreA/GreB, C-terminal domain"/>
    <property type="match status" value="1"/>
</dbReference>
<proteinExistence type="inferred from homology"/>
<accession>A0ABN7C7M3</accession>
<evidence type="ECO:0000256" key="6">
    <source>
        <dbReference type="ARBA" id="ARBA00024916"/>
    </source>
</evidence>
<dbReference type="InterPro" id="IPR001437">
    <property type="entry name" value="Tscrpt_elong_fac_GreA/B_C"/>
</dbReference>
<keyword evidence="13" id="KW-1185">Reference proteome</keyword>
<evidence type="ECO:0000313" key="12">
    <source>
        <dbReference type="EMBL" id="BET98402.1"/>
    </source>
</evidence>
<dbReference type="GO" id="GO:0003746">
    <property type="term" value="F:translation elongation factor activity"/>
    <property type="evidence" value="ECO:0007669"/>
    <property type="project" value="UniProtKB-KW"/>
</dbReference>
<dbReference type="InterPro" id="IPR036953">
    <property type="entry name" value="GreA/GreB_C_sf"/>
</dbReference>
<gene>
    <name evidence="8 12" type="primary">greA</name>
    <name evidence="12" type="ORF">TCT1_33230</name>
</gene>
<evidence type="ECO:0000259" key="10">
    <source>
        <dbReference type="Pfam" id="PF01272"/>
    </source>
</evidence>
<dbReference type="InterPro" id="IPR006359">
    <property type="entry name" value="Tscrpt_elong_fac_GreA"/>
</dbReference>
<keyword evidence="4 8" id="KW-0238">DNA-binding</keyword>
<dbReference type="SUPFAM" id="SSF46557">
    <property type="entry name" value="GreA transcript cleavage protein, N-terminal domain"/>
    <property type="match status" value="1"/>
</dbReference>
<dbReference type="RefSeq" id="WP_374051898.1">
    <property type="nucleotide sequence ID" value="NZ_AP028978.1"/>
</dbReference>
<evidence type="ECO:0000256" key="7">
    <source>
        <dbReference type="ARBA" id="ARBA00030776"/>
    </source>
</evidence>
<dbReference type="PANTHER" id="PTHR30437">
    <property type="entry name" value="TRANSCRIPTION ELONGATION FACTOR GREA"/>
    <property type="match status" value="1"/>
</dbReference>
<dbReference type="PROSITE" id="PS00830">
    <property type="entry name" value="GREAB_2"/>
    <property type="match status" value="1"/>
</dbReference>
<keyword evidence="12" id="KW-0251">Elongation factor</keyword>
<evidence type="ECO:0000256" key="1">
    <source>
        <dbReference type="ARBA" id="ARBA00008213"/>
    </source>
</evidence>
<dbReference type="PANTHER" id="PTHR30437:SF4">
    <property type="entry name" value="TRANSCRIPTION ELONGATION FACTOR GREA"/>
    <property type="match status" value="1"/>
</dbReference>
<comment type="similarity">
    <text evidence="1 8 9">Belongs to the GreA/GreB family.</text>
</comment>
<evidence type="ECO:0000256" key="3">
    <source>
        <dbReference type="ARBA" id="ARBA00023015"/>
    </source>
</evidence>
<feature type="domain" description="Transcription elongation factor GreA/GreB C-terminal" evidence="10">
    <location>
        <begin position="83"/>
        <end position="157"/>
    </location>
</feature>
<dbReference type="Proteomes" id="UP001529514">
    <property type="component" value="Chromosome"/>
</dbReference>
<sequence>MKQIPMTVRGADKLREELEHLKNVRRPQIIAAIAEAREHGDLKENAEYHAAREQQGFCEGRIQEIEAKLSNAQVIDVTKVTNNGRVIFGATVTVLNLDSDEEQTYRIVGDDEANIKENLLSVNSPIARGLIGKEVDDVVVISTPGGQVEFEVLNVDYV</sequence>
<reference evidence="12 13" key="1">
    <citation type="submission" date="2023-10" db="EMBL/GenBank/DDBJ databases">
        <title>Xenorhabdus taiwanensis sp. nov., a symbiotic bacterium associated with the entomopathogenic nematode Steinernema taiwanensis.</title>
        <authorList>
            <person name="Tseng C.T."/>
            <person name="Shu H.Y."/>
            <person name="Chen M.H."/>
            <person name="Fang Y.J."/>
            <person name="Wu T.L."/>
            <person name="Lin Y.C."/>
            <person name="Huang C.J."/>
        </authorList>
    </citation>
    <scope>NUCLEOTIDE SEQUENCE [LARGE SCALE GENOMIC DNA]</scope>
    <source>
        <strain evidence="12 13">TCT-1</strain>
    </source>
</reference>
<dbReference type="PIRSF" id="PIRSF006092">
    <property type="entry name" value="GreA_GreB"/>
    <property type="match status" value="1"/>
</dbReference>
<feature type="domain" description="Transcription elongation factor GreA/GreB N-terminal" evidence="11">
    <location>
        <begin position="4"/>
        <end position="74"/>
    </location>
</feature>
<dbReference type="SUPFAM" id="SSF54534">
    <property type="entry name" value="FKBP-like"/>
    <property type="match status" value="1"/>
</dbReference>
<organism evidence="12 13">
    <name type="scientific">Xenorhabdus taiwanensis</name>
    <dbReference type="NCBI Taxonomy" id="3085177"/>
    <lineage>
        <taxon>Bacteria</taxon>
        <taxon>Pseudomonadati</taxon>
        <taxon>Pseudomonadota</taxon>
        <taxon>Gammaproteobacteria</taxon>
        <taxon>Enterobacterales</taxon>
        <taxon>Morganellaceae</taxon>
        <taxon>Xenorhabdus</taxon>
    </lineage>
</organism>
<dbReference type="InterPro" id="IPR018151">
    <property type="entry name" value="TF_GreA/GreB_CS"/>
</dbReference>
<dbReference type="HAMAP" id="MF_00105">
    <property type="entry name" value="GreA_GreB"/>
    <property type="match status" value="1"/>
</dbReference>
<comment type="function">
    <text evidence="6 8 9">Necessary for efficient RNA polymerase transcription elongation past template-encoded arresting sites. The arresting sites in DNA have the property of trapping a certain fraction of elongating RNA polymerases that pass through, resulting in locked ternary complexes. Cleavage of the nascent transcript by cleavage factors such as GreA or GreB allows the resumption of elongation from the new 3'terminus. GreA releases sequences of 2 to 3 nucleotides.</text>
</comment>
<evidence type="ECO:0000313" key="13">
    <source>
        <dbReference type="Proteomes" id="UP001529514"/>
    </source>
</evidence>
<evidence type="ECO:0000256" key="8">
    <source>
        <dbReference type="HAMAP-Rule" id="MF_00105"/>
    </source>
</evidence>
<dbReference type="NCBIfam" id="TIGR01462">
    <property type="entry name" value="greA"/>
    <property type="match status" value="1"/>
</dbReference>
<dbReference type="NCBIfam" id="NF001263">
    <property type="entry name" value="PRK00226.1-4"/>
    <property type="match status" value="1"/>
</dbReference>
<dbReference type="InterPro" id="IPR028624">
    <property type="entry name" value="Tscrpt_elong_fac_GreA/B"/>
</dbReference>
<keyword evidence="3 8" id="KW-0805">Transcription regulation</keyword>